<accession>F2R9H4</accession>
<dbReference type="Pfam" id="PF14280">
    <property type="entry name" value="DUF4365"/>
    <property type="match status" value="1"/>
</dbReference>
<dbReference type="Proteomes" id="UP000006854">
    <property type="component" value="Chromosome"/>
</dbReference>
<dbReference type="KEGG" id="sve:SVEN_5731"/>
<evidence type="ECO:0000259" key="1">
    <source>
        <dbReference type="Pfam" id="PF14280"/>
    </source>
</evidence>
<dbReference type="STRING" id="953739.SVEN_5731"/>
<sequence>MEHNNHQGWYGETFVAAIAAAAGFQVAVPYPDIGKDMILGRDHEDPELDVQIALQVKTRRIGDLDPAGGLKITLTIDQFKRLRGRRQVPCYLVVVLVPQDPAAYVRVSGFELVLWHSAYWVSLEDRPLPIQQGQKSVTVTVPRENLLTVDAHEFFHRACEEVPAP</sequence>
<dbReference type="EMBL" id="FR845719">
    <property type="protein sequence ID" value="CCA59017.1"/>
    <property type="molecule type" value="Genomic_DNA"/>
</dbReference>
<dbReference type="InterPro" id="IPR025375">
    <property type="entry name" value="DUF4365"/>
</dbReference>
<name>F2R9H4_STRVP</name>
<proteinExistence type="predicted"/>
<organism evidence="2 3">
    <name type="scientific">Streptomyces venezuelae (strain ATCC 10712 / CBS 650.69 / DSM 40230 / JCM 4526 / NBRC 13096 / PD 04745)</name>
    <dbReference type="NCBI Taxonomy" id="953739"/>
    <lineage>
        <taxon>Bacteria</taxon>
        <taxon>Bacillati</taxon>
        <taxon>Actinomycetota</taxon>
        <taxon>Actinomycetes</taxon>
        <taxon>Kitasatosporales</taxon>
        <taxon>Streptomycetaceae</taxon>
        <taxon>Streptomyces</taxon>
    </lineage>
</organism>
<evidence type="ECO:0000313" key="2">
    <source>
        <dbReference type="EMBL" id="CCA59017.1"/>
    </source>
</evidence>
<dbReference type="PATRIC" id="fig|953739.5.peg.950"/>
<feature type="domain" description="DUF4365" evidence="1">
    <location>
        <begin position="11"/>
        <end position="152"/>
    </location>
</feature>
<keyword evidence="3" id="KW-1185">Reference proteome</keyword>
<dbReference type="OrthoDB" id="4217735at2"/>
<protein>
    <recommendedName>
        <fullName evidence="1">DUF4365 domain-containing protein</fullName>
    </recommendedName>
</protein>
<gene>
    <name evidence="2" type="ordered locus">SVEN_5731</name>
</gene>
<dbReference type="HOGENOM" id="CLU_114899_0_0_11"/>
<dbReference type="AlphaFoldDB" id="F2R9H4"/>
<reference evidence="2 3" key="1">
    <citation type="journal article" date="2011" name="BMC Genomics">
        <title>Genome-wide analysis of the role of GlnR in Streptomyces venezuelae provides new insights into global nitrogen regulation in actinomycetes.</title>
        <authorList>
            <person name="Pullan S.T."/>
            <person name="Bibb M.J."/>
            <person name="Merrick M."/>
        </authorList>
    </citation>
    <scope>NUCLEOTIDE SEQUENCE [LARGE SCALE GENOMIC DNA]</scope>
    <source>
        <strain evidence="2">ATCC 10712</strain>
    </source>
</reference>
<dbReference type="RefSeq" id="WP_015036912.1">
    <property type="nucleotide sequence ID" value="NC_018750.1"/>
</dbReference>
<evidence type="ECO:0000313" key="3">
    <source>
        <dbReference type="Proteomes" id="UP000006854"/>
    </source>
</evidence>
<dbReference type="GeneID" id="51866285"/>
<dbReference type="eggNOG" id="ENOG5031ZWU">
    <property type="taxonomic scope" value="Bacteria"/>
</dbReference>